<name>A0ACA9PCX5_9GLOM</name>
<proteinExistence type="predicted"/>
<protein>
    <submittedName>
        <fullName evidence="1">16170_t:CDS:1</fullName>
    </submittedName>
</protein>
<gene>
    <name evidence="1" type="ORF">DHETER_LOCUS11876</name>
</gene>
<sequence length="55" mass="6458">AFNFIYKCAAQNKLTKNMSSSNKLDIIDYKKSEVENSDEIFQFGNDEIEIEKNEY</sequence>
<evidence type="ECO:0000313" key="1">
    <source>
        <dbReference type="EMBL" id="CAG8703438.1"/>
    </source>
</evidence>
<keyword evidence="2" id="KW-1185">Reference proteome</keyword>
<feature type="non-terminal residue" evidence="1">
    <location>
        <position position="1"/>
    </location>
</feature>
<reference evidence="1" key="1">
    <citation type="submission" date="2021-06" db="EMBL/GenBank/DDBJ databases">
        <authorList>
            <person name="Kallberg Y."/>
            <person name="Tangrot J."/>
            <person name="Rosling A."/>
        </authorList>
    </citation>
    <scope>NUCLEOTIDE SEQUENCE</scope>
    <source>
        <strain evidence="1">IL203A</strain>
    </source>
</reference>
<organism evidence="1 2">
    <name type="scientific">Dentiscutata heterogama</name>
    <dbReference type="NCBI Taxonomy" id="1316150"/>
    <lineage>
        <taxon>Eukaryota</taxon>
        <taxon>Fungi</taxon>
        <taxon>Fungi incertae sedis</taxon>
        <taxon>Mucoromycota</taxon>
        <taxon>Glomeromycotina</taxon>
        <taxon>Glomeromycetes</taxon>
        <taxon>Diversisporales</taxon>
        <taxon>Gigasporaceae</taxon>
        <taxon>Dentiscutata</taxon>
    </lineage>
</organism>
<dbReference type="Proteomes" id="UP000789702">
    <property type="component" value="Unassembled WGS sequence"/>
</dbReference>
<evidence type="ECO:0000313" key="2">
    <source>
        <dbReference type="Proteomes" id="UP000789702"/>
    </source>
</evidence>
<comment type="caution">
    <text evidence="1">The sequence shown here is derived from an EMBL/GenBank/DDBJ whole genome shotgun (WGS) entry which is preliminary data.</text>
</comment>
<feature type="non-terminal residue" evidence="1">
    <location>
        <position position="55"/>
    </location>
</feature>
<dbReference type="EMBL" id="CAJVPU010027364">
    <property type="protein sequence ID" value="CAG8703438.1"/>
    <property type="molecule type" value="Genomic_DNA"/>
</dbReference>
<accession>A0ACA9PCX5</accession>